<gene>
    <name evidence="2" type="ORF">FocTR4_00007346</name>
</gene>
<dbReference type="GO" id="GO:0016491">
    <property type="term" value="F:oxidoreductase activity"/>
    <property type="evidence" value="ECO:0007669"/>
    <property type="project" value="UniProtKB-KW"/>
</dbReference>
<accession>A0A5C6TJK3</accession>
<evidence type="ECO:0000313" key="2">
    <source>
        <dbReference type="EMBL" id="TXC11310.1"/>
    </source>
</evidence>
<dbReference type="Gene3D" id="3.40.50.720">
    <property type="entry name" value="NAD(P)-binding Rossmann-like Domain"/>
    <property type="match status" value="1"/>
</dbReference>
<dbReference type="InterPro" id="IPR036291">
    <property type="entry name" value="NAD(P)-bd_dom_sf"/>
</dbReference>
<keyword evidence="1" id="KW-0560">Oxidoreductase</keyword>
<proteinExistence type="predicted"/>
<organism evidence="2 3">
    <name type="scientific">Fusarium oxysporum f. sp. cubense</name>
    <dbReference type="NCBI Taxonomy" id="61366"/>
    <lineage>
        <taxon>Eukaryota</taxon>
        <taxon>Fungi</taxon>
        <taxon>Dikarya</taxon>
        <taxon>Ascomycota</taxon>
        <taxon>Pezizomycotina</taxon>
        <taxon>Sordariomycetes</taxon>
        <taxon>Hypocreomycetidae</taxon>
        <taxon>Hypocreales</taxon>
        <taxon>Nectriaceae</taxon>
        <taxon>Fusarium</taxon>
        <taxon>Fusarium oxysporum species complex</taxon>
    </lineage>
</organism>
<comment type="caution">
    <text evidence="2">The sequence shown here is derived from an EMBL/GenBank/DDBJ whole genome shotgun (WGS) entry which is preliminary data.</text>
</comment>
<dbReference type="SUPFAM" id="SSF51735">
    <property type="entry name" value="NAD(P)-binding Rossmann-fold domains"/>
    <property type="match status" value="1"/>
</dbReference>
<name>A0A5C6TJK3_FUSOC</name>
<sequence length="341" mass="37510">MVSLSQVQQTNASAASKLPAGLVAIFAGATAGIGETALKAFAKYTTRPKIYYIGRSQEAGDGLQSELEELNPEGEYIFIKKDMSLLKNVDEVCRDIKSKETVLNVLFLSQGTLRIGVDLDTEEGLPLVTGLTIYSRNRLAVNLLPLLKKAPSLRRVISVMAGTHEGKLFSDDIAARNIPFTSIHNSRGHMCSALTLSLEALARQAPEVSFIHNFPGSVDTNLIRSGDGFMMQVMKYWFKVSMTVRRQWLPKEECGERHAWLCLTGRYPGKEGSENGIKEEEVAVGTDGNKGSGVYSVDWDGESASGEVVKLLDGFKREGLVEKVWKDQEREFIRITGTTSI</sequence>
<dbReference type="PANTHER" id="PTHR47534">
    <property type="entry name" value="YALI0E05731P"/>
    <property type="match status" value="1"/>
</dbReference>
<protein>
    <recommendedName>
        <fullName evidence="4">Oxidoreductase andH</fullName>
    </recommendedName>
</protein>
<dbReference type="InterPro" id="IPR052228">
    <property type="entry name" value="Sec_Metab_Biosynth_Oxidored"/>
</dbReference>
<evidence type="ECO:0000256" key="1">
    <source>
        <dbReference type="ARBA" id="ARBA00023002"/>
    </source>
</evidence>
<dbReference type="PANTHER" id="PTHR47534:SF3">
    <property type="entry name" value="ALCOHOL DEHYDROGENASE-LIKE C-TERMINAL DOMAIN-CONTAINING PROTEIN"/>
    <property type="match status" value="1"/>
</dbReference>
<evidence type="ECO:0000313" key="3">
    <source>
        <dbReference type="Proteomes" id="UP000321331"/>
    </source>
</evidence>
<reference evidence="2 3" key="1">
    <citation type="submission" date="2019-07" db="EMBL/GenBank/DDBJ databases">
        <title>The First High-Quality Draft Genome Sequence of the Causal Agent of the Current Panama Disease Epidemic.</title>
        <authorList>
            <person name="Warmington R.J."/>
            <person name="Kay W."/>
            <person name="Jeffries A."/>
            <person name="Bebber D."/>
            <person name="Moore K."/>
            <person name="Studholme D.J."/>
        </authorList>
    </citation>
    <scope>NUCLEOTIDE SEQUENCE [LARGE SCALE GENOMIC DNA]</scope>
    <source>
        <strain evidence="2 3">TR4</strain>
    </source>
</reference>
<evidence type="ECO:0008006" key="4">
    <source>
        <dbReference type="Google" id="ProtNLM"/>
    </source>
</evidence>
<dbReference type="AlphaFoldDB" id="A0A5C6TJK3"/>
<dbReference type="Proteomes" id="UP000321331">
    <property type="component" value="Unassembled WGS sequence"/>
</dbReference>
<dbReference type="EMBL" id="VMNF01000003">
    <property type="protein sequence ID" value="TXC11310.1"/>
    <property type="molecule type" value="Genomic_DNA"/>
</dbReference>